<dbReference type="KEGG" id="tcr:508013.90"/>
<protein>
    <submittedName>
        <fullName evidence="1">Uncharacterized protein</fullName>
    </submittedName>
</protein>
<dbReference type="RefSeq" id="XP_808644.1">
    <property type="nucleotide sequence ID" value="XM_803551.1"/>
</dbReference>
<accession>Q4D2N8</accession>
<comment type="caution">
    <text evidence="1">The sequence shown here is derived from an EMBL/GenBank/DDBJ whole genome shotgun (WGS) entry which is preliminary data.</text>
</comment>
<dbReference type="Proteomes" id="UP000002296">
    <property type="component" value="Unassembled WGS sequence"/>
</dbReference>
<gene>
    <name evidence="1" type="ORF">Tc00.1047053508013.90</name>
</gene>
<evidence type="ECO:0000313" key="1">
    <source>
        <dbReference type="EMBL" id="EAN86793.1"/>
    </source>
</evidence>
<proteinExistence type="predicted"/>
<dbReference type="GeneID" id="3539108"/>
<dbReference type="PaxDb" id="353153-Q4D2N8"/>
<dbReference type="VEuPathDB" id="TriTrypDB:TcCLB.508013.90"/>
<reference evidence="1 2" key="1">
    <citation type="journal article" date="2005" name="Science">
        <title>The genome sequence of Trypanosoma cruzi, etiologic agent of Chagas disease.</title>
        <authorList>
            <person name="El-Sayed N.M."/>
            <person name="Myler P.J."/>
            <person name="Bartholomeu D.C."/>
            <person name="Nilsson D."/>
            <person name="Aggarwal G."/>
            <person name="Tran A.N."/>
            <person name="Ghedin E."/>
            <person name="Worthey E.A."/>
            <person name="Delcher A.L."/>
            <person name="Blandin G."/>
            <person name="Westenberger S.J."/>
            <person name="Caler E."/>
            <person name="Cerqueira G.C."/>
            <person name="Branche C."/>
            <person name="Haas B."/>
            <person name="Anupama A."/>
            <person name="Arner E."/>
            <person name="Aslund L."/>
            <person name="Attipoe P."/>
            <person name="Bontempi E."/>
            <person name="Bringaud F."/>
            <person name="Burton P."/>
            <person name="Cadag E."/>
            <person name="Campbell D.A."/>
            <person name="Carrington M."/>
            <person name="Crabtree J."/>
            <person name="Darban H."/>
            <person name="da Silveira J.F."/>
            <person name="de Jong P."/>
            <person name="Edwards K."/>
            <person name="Englund P.T."/>
            <person name="Fazelina G."/>
            <person name="Feldblyum T."/>
            <person name="Ferella M."/>
            <person name="Frasch A.C."/>
            <person name="Gull K."/>
            <person name="Horn D."/>
            <person name="Hou L."/>
            <person name="Huang Y."/>
            <person name="Kindlund E."/>
            <person name="Klingbeil M."/>
            <person name="Kluge S."/>
            <person name="Koo H."/>
            <person name="Lacerda D."/>
            <person name="Levin M.J."/>
            <person name="Lorenzi H."/>
            <person name="Louie T."/>
            <person name="Machado C.R."/>
            <person name="McCulloch R."/>
            <person name="McKenna A."/>
            <person name="Mizuno Y."/>
            <person name="Mottram J.C."/>
            <person name="Nelson S."/>
            <person name="Ochaya S."/>
            <person name="Osoegawa K."/>
            <person name="Pai G."/>
            <person name="Parsons M."/>
            <person name="Pentony M."/>
            <person name="Pettersson U."/>
            <person name="Pop M."/>
            <person name="Ramirez J.L."/>
            <person name="Rinta J."/>
            <person name="Robertson L."/>
            <person name="Salzberg S.L."/>
            <person name="Sanchez D.O."/>
            <person name="Seyler A."/>
            <person name="Sharma R."/>
            <person name="Shetty J."/>
            <person name="Simpson A.J."/>
            <person name="Sisk E."/>
            <person name="Tammi M.T."/>
            <person name="Tarleton R."/>
            <person name="Teixeira S."/>
            <person name="Van Aken S."/>
            <person name="Vogt C."/>
            <person name="Ward P.N."/>
            <person name="Wickstead B."/>
            <person name="Wortman J."/>
            <person name="White O."/>
            <person name="Fraser C.M."/>
            <person name="Stuart K.D."/>
            <person name="Andersson B."/>
        </authorList>
    </citation>
    <scope>NUCLEOTIDE SEQUENCE [LARGE SCALE GENOMIC DNA]</scope>
    <source>
        <strain evidence="1 2">CL Brener</strain>
    </source>
</reference>
<dbReference type="AlphaFoldDB" id="Q4D2N8"/>
<dbReference type="EMBL" id="AAHK01001146">
    <property type="protein sequence ID" value="EAN86793.1"/>
    <property type="molecule type" value="Genomic_DNA"/>
</dbReference>
<sequence>MTVAMPSRFFLRILRERVKIYLHTRRFAPPLQGCASRWGCRAVMPYDMSSWERKRERCAMLLHPELTLCKWWKVGGRSHKHCDTTREADETLRVQGALRPIRNVCDDDGRSVDDGLTVSPIVGVGAHAVCMAASVVSCYSAACAAS</sequence>
<keyword evidence="2" id="KW-1185">Reference proteome</keyword>
<organism evidence="1 2">
    <name type="scientific">Trypanosoma cruzi (strain CL Brener)</name>
    <dbReference type="NCBI Taxonomy" id="353153"/>
    <lineage>
        <taxon>Eukaryota</taxon>
        <taxon>Discoba</taxon>
        <taxon>Euglenozoa</taxon>
        <taxon>Kinetoplastea</taxon>
        <taxon>Metakinetoplastina</taxon>
        <taxon>Trypanosomatida</taxon>
        <taxon>Trypanosomatidae</taxon>
        <taxon>Trypanosoma</taxon>
        <taxon>Schizotrypanum</taxon>
    </lineage>
</organism>
<name>Q4D2N8_TRYCC</name>
<dbReference type="InParanoid" id="Q4D2N8"/>
<evidence type="ECO:0000313" key="2">
    <source>
        <dbReference type="Proteomes" id="UP000002296"/>
    </source>
</evidence>